<dbReference type="InterPro" id="IPR032675">
    <property type="entry name" value="LRR_dom_sf"/>
</dbReference>
<keyword evidence="5" id="KW-1185">Reference proteome</keyword>
<dbReference type="Proteomes" id="UP001652622">
    <property type="component" value="Unplaced"/>
</dbReference>
<keyword evidence="1" id="KW-0433">Leucine-rich repeat</keyword>
<feature type="compositionally biased region" description="Basic and acidic residues" evidence="3">
    <location>
        <begin position="795"/>
        <end position="807"/>
    </location>
</feature>
<dbReference type="InterPro" id="IPR003591">
    <property type="entry name" value="Leu-rich_rpt_typical-subtyp"/>
</dbReference>
<feature type="compositionally biased region" description="Basic and acidic residues" evidence="3">
    <location>
        <begin position="1140"/>
        <end position="1154"/>
    </location>
</feature>
<dbReference type="Gene3D" id="3.80.10.10">
    <property type="entry name" value="Ribonuclease Inhibitor"/>
    <property type="match status" value="3"/>
</dbReference>
<dbReference type="InterPro" id="IPR001611">
    <property type="entry name" value="Leu-rich_rpt"/>
</dbReference>
<evidence type="ECO:0000256" key="2">
    <source>
        <dbReference type="ARBA" id="ARBA00022737"/>
    </source>
</evidence>
<keyword evidence="4" id="KW-0732">Signal</keyword>
<feature type="region of interest" description="Disordered" evidence="3">
    <location>
        <begin position="761"/>
        <end position="832"/>
    </location>
</feature>
<accession>A0ABM3ZAZ1</accession>
<dbReference type="GeneID" id="132711176"/>
<feature type="region of interest" description="Disordered" evidence="3">
    <location>
        <begin position="1211"/>
        <end position="1241"/>
    </location>
</feature>
<evidence type="ECO:0000256" key="4">
    <source>
        <dbReference type="SAM" id="SignalP"/>
    </source>
</evidence>
<dbReference type="PANTHER" id="PTHR24366">
    <property type="entry name" value="IG(IMMUNOGLOBULIN) AND LRR(LEUCINE RICH REPEAT) DOMAINS"/>
    <property type="match status" value="1"/>
</dbReference>
<evidence type="ECO:0000256" key="3">
    <source>
        <dbReference type="SAM" id="MobiDB-lite"/>
    </source>
</evidence>
<proteinExistence type="predicted"/>
<name>A0ABM3ZAZ1_PANGU</name>
<feature type="region of interest" description="Disordered" evidence="3">
    <location>
        <begin position="1069"/>
        <end position="1103"/>
    </location>
</feature>
<reference evidence="6" key="1">
    <citation type="submission" date="2025-08" db="UniProtKB">
        <authorList>
            <consortium name="RefSeq"/>
        </authorList>
    </citation>
    <scope>IDENTIFICATION</scope>
    <source>
        <tissue evidence="6">Blood</tissue>
    </source>
</reference>
<evidence type="ECO:0000256" key="1">
    <source>
        <dbReference type="ARBA" id="ARBA00022614"/>
    </source>
</evidence>
<protein>
    <submittedName>
        <fullName evidence="6">Leucine-rich repeat-containing protein 53</fullName>
    </submittedName>
</protein>
<dbReference type="SMART" id="SM00369">
    <property type="entry name" value="LRR_TYP"/>
    <property type="match status" value="6"/>
</dbReference>
<feature type="region of interest" description="Disordered" evidence="3">
    <location>
        <begin position="668"/>
        <end position="694"/>
    </location>
</feature>
<dbReference type="PROSITE" id="PS51450">
    <property type="entry name" value="LRR"/>
    <property type="match status" value="1"/>
</dbReference>
<dbReference type="Pfam" id="PF13855">
    <property type="entry name" value="LRR_8"/>
    <property type="match status" value="2"/>
</dbReference>
<sequence>MDESQLSITLCGALLILLAMLFHLIAPCPSSCMVCSEEVTLCQGLTYILAAPVSTQALIITDGSITSVEGFNLSFLLNATFLSLSTNGIKAFNDDAFLGLRTLKTLLLDQNQISSFSITYSTFHELQKLQVLVLSNNVLSTIYGTWFKNMKALIRLHLNGNQLTSINADSFEMANLGNLRILDLSNNFINSIAKRAFHGLPQLIEIDLSRNRLALIPDTFSPLGQLKLLSLDQNWWNCTCKLYDLASFLRQYVNSSKILRNPENMNCTASENPSVTNLLQLTKINFVVYLSEQDICNGWFPTCYRNQRSHAYRAVSSPTPGGAGLTCLALAFFNRKLQSDTVNGCPSENCCCRVLDGSQCDHEPRNYLTKRYCNCHLTWENEIKVMSRLGAGEEMPYLQKNSCQETIEPECKCAGPKTPFGSIQSKNEPTENKHFLCFKCKLLQSFPQEASQNIEVPHETELALQKYFQRTQHLENSGQSLNARLKDDTTFNQGIRSDTRQGGRSKPVCALVPEKLGEHLANELCQSLSQTECDDCFKPYKQRHLITALSSTTEESKEHCVQAALEHQRSQCEFLARSRNISPQLDHFLISKCIYCDKNQNCPKVMEENHGKTIRLEAEESEDKGTRSAGCRMNAENIPLSPAIKKTKKPKQVSFYTPELATIKRANGTTSDLSGKGFPQNKQWHEQTQGNQSPSWAQLLSDSEAKIKERHPSSFLLVDPRREKENEPIQRYKINTKSPNSLTVQLNLHLFRKGKIQPKELHHQKSLEQPLRCQPMRLLPTSQMEEKKGKRKKNPEHSTQERSEKGKNGISNKAAVEEVPEENGKDAEIPTSASFHNMPALNIIKASSSTKHLKPPSASPTFSVNKTSRRTVPIISPSSGHSPNIAPNVTNNIPTLLHSKKLKRGTSDAEVLSFHQNSLQKESKEKHHCLSSAPFRQGDGLDFQKPSNGDYMHSQQIMENKMHSVGIDHFRDQPLKGQNRNFIRKDELEGQEKVSESESVQENLSSTESQNVMEILNTYQIISKKETDRLLPPFHLSSTLPDCQALKEELQINNREEDETLTQQLRPDFKTESNSELIPNIPLDSPGLKEEAAQSGDEWDNNKSNALHKNIVKMAIITNTFSIPSSSENGSLYLNRNMDPQKNHNVHMDNDHNLQKNLDNPFDEDSTKHKEGKTPLATHQEPPLLAEFKDVNYEQRTETSSLSCNINKAEISVPMPTPSPTSIDYKEEFPLQMEQSKANLS</sequence>
<evidence type="ECO:0000313" key="5">
    <source>
        <dbReference type="Proteomes" id="UP001652622"/>
    </source>
</evidence>
<evidence type="ECO:0000313" key="6">
    <source>
        <dbReference type="RefSeq" id="XP_060545529.1"/>
    </source>
</evidence>
<feature type="signal peptide" evidence="4">
    <location>
        <begin position="1"/>
        <end position="27"/>
    </location>
</feature>
<feature type="region of interest" description="Disordered" evidence="3">
    <location>
        <begin position="1140"/>
        <end position="1184"/>
    </location>
</feature>
<dbReference type="SUPFAM" id="SSF52058">
    <property type="entry name" value="L domain-like"/>
    <property type="match status" value="1"/>
</dbReference>
<feature type="compositionally biased region" description="Polar residues" evidence="3">
    <location>
        <begin position="680"/>
        <end position="694"/>
    </location>
</feature>
<keyword evidence="2" id="KW-0677">Repeat</keyword>
<dbReference type="RefSeq" id="XP_060545529.1">
    <property type="nucleotide sequence ID" value="XM_060689546.1"/>
</dbReference>
<dbReference type="PANTHER" id="PTHR24366:SF96">
    <property type="entry name" value="LEUCINE RICH REPEAT CONTAINING 53"/>
    <property type="match status" value="1"/>
</dbReference>
<feature type="chain" id="PRO_5046805296" evidence="4">
    <location>
        <begin position="28"/>
        <end position="1241"/>
    </location>
</feature>
<gene>
    <name evidence="6" type="primary">LRRC53</name>
</gene>
<organism evidence="5 6">
    <name type="scientific">Pantherophis guttatus</name>
    <name type="common">Corn snake</name>
    <name type="synonym">Elaphe guttata</name>
    <dbReference type="NCBI Taxonomy" id="94885"/>
    <lineage>
        <taxon>Eukaryota</taxon>
        <taxon>Metazoa</taxon>
        <taxon>Chordata</taxon>
        <taxon>Craniata</taxon>
        <taxon>Vertebrata</taxon>
        <taxon>Euteleostomi</taxon>
        <taxon>Lepidosauria</taxon>
        <taxon>Squamata</taxon>
        <taxon>Bifurcata</taxon>
        <taxon>Unidentata</taxon>
        <taxon>Episquamata</taxon>
        <taxon>Toxicofera</taxon>
        <taxon>Serpentes</taxon>
        <taxon>Colubroidea</taxon>
        <taxon>Colubridae</taxon>
        <taxon>Colubrinae</taxon>
        <taxon>Pantherophis</taxon>
    </lineage>
</organism>